<feature type="domain" description="C-type lectin" evidence="3">
    <location>
        <begin position="236"/>
        <end position="367"/>
    </location>
</feature>
<evidence type="ECO:0000313" key="5">
    <source>
        <dbReference type="Proteomes" id="UP001634394"/>
    </source>
</evidence>
<evidence type="ECO:0000259" key="3">
    <source>
        <dbReference type="PROSITE" id="PS50041"/>
    </source>
</evidence>
<dbReference type="Proteomes" id="UP001634394">
    <property type="component" value="Unassembled WGS sequence"/>
</dbReference>
<dbReference type="InterPro" id="IPR036383">
    <property type="entry name" value="TSP1_rpt_sf"/>
</dbReference>
<comment type="caution">
    <text evidence="4">The sequence shown here is derived from an EMBL/GenBank/DDBJ whole genome shotgun (WGS) entry which is preliminary data.</text>
</comment>
<gene>
    <name evidence="4" type="ORF">ACJMK2_038776</name>
</gene>
<dbReference type="Gene3D" id="3.10.100.10">
    <property type="entry name" value="Mannose-Binding Protein A, subunit A"/>
    <property type="match status" value="1"/>
</dbReference>
<dbReference type="PRINTS" id="PR01705">
    <property type="entry name" value="TSP1REPEAT"/>
</dbReference>
<accession>A0ABD3WA30</accession>
<dbReference type="EMBL" id="JBJQND010000007">
    <property type="protein sequence ID" value="KAL3870732.1"/>
    <property type="molecule type" value="Genomic_DNA"/>
</dbReference>
<dbReference type="SUPFAM" id="SSF82895">
    <property type="entry name" value="TSP-1 type 1 repeat"/>
    <property type="match status" value="1"/>
</dbReference>
<feature type="chain" id="PRO_5044751343" description="C-type lectin domain-containing protein" evidence="2">
    <location>
        <begin position="25"/>
        <end position="376"/>
    </location>
</feature>
<evidence type="ECO:0000313" key="4">
    <source>
        <dbReference type="EMBL" id="KAL3870732.1"/>
    </source>
</evidence>
<name>A0ABD3WA30_SINWO</name>
<dbReference type="SMART" id="SM00034">
    <property type="entry name" value="CLECT"/>
    <property type="match status" value="1"/>
</dbReference>
<sequence length="376" mass="43388">MEFVWLMTTAIIFISFSDNGNVKGNDIEILVTQKLQEMTDFKESFQKDIEGYILSHLNNDNLTKLTRMVQGLANEKVYRINIRKKIEDMEKAYGQKLEDLATTIENIDSQIENRILAITNATEVSFGSKLEETVSSIEQKFTVSMSRLNQTLGKLYEQFNQWRVPKQENGAWTAWGSWSKCSSTCGKGTTNRVRTCTDPAPSDGGDYCDGVGMEYNECQISSCQAMPYCESGWEEYQGSCYFFAHKNQESMSWRAAKEFCDRSDSHLLRLDDQMEFEFITNVLWDMHNKQIEEGIMPEPVYWTGGNDISNEGQWVWSPGDEKMIFTIWSQGEPNNENRADDCVILNYLTGFKMNDINCWEKIKFICEKLVLRKVDV</sequence>
<dbReference type="Pfam" id="PF00059">
    <property type="entry name" value="Lectin_C"/>
    <property type="match status" value="1"/>
</dbReference>
<organism evidence="4 5">
    <name type="scientific">Sinanodonta woodiana</name>
    <name type="common">Chinese pond mussel</name>
    <name type="synonym">Anodonta woodiana</name>
    <dbReference type="NCBI Taxonomy" id="1069815"/>
    <lineage>
        <taxon>Eukaryota</taxon>
        <taxon>Metazoa</taxon>
        <taxon>Spiralia</taxon>
        <taxon>Lophotrochozoa</taxon>
        <taxon>Mollusca</taxon>
        <taxon>Bivalvia</taxon>
        <taxon>Autobranchia</taxon>
        <taxon>Heteroconchia</taxon>
        <taxon>Palaeoheterodonta</taxon>
        <taxon>Unionida</taxon>
        <taxon>Unionoidea</taxon>
        <taxon>Unionidae</taxon>
        <taxon>Unioninae</taxon>
        <taxon>Sinanodonta</taxon>
    </lineage>
</organism>
<dbReference type="PROSITE" id="PS50092">
    <property type="entry name" value="TSP1"/>
    <property type="match status" value="1"/>
</dbReference>
<dbReference type="CDD" id="cd00037">
    <property type="entry name" value="CLECT"/>
    <property type="match status" value="1"/>
</dbReference>
<dbReference type="PANTHER" id="PTHR22803">
    <property type="entry name" value="MANNOSE, PHOSPHOLIPASE, LECTIN RECEPTOR RELATED"/>
    <property type="match status" value="1"/>
</dbReference>
<dbReference type="InterPro" id="IPR050111">
    <property type="entry name" value="C-type_lectin/snaclec_domain"/>
</dbReference>
<keyword evidence="5" id="KW-1185">Reference proteome</keyword>
<dbReference type="SUPFAM" id="SSF56436">
    <property type="entry name" value="C-type lectin-like"/>
    <property type="match status" value="1"/>
</dbReference>
<dbReference type="InterPro" id="IPR001304">
    <property type="entry name" value="C-type_lectin-like"/>
</dbReference>
<dbReference type="PROSITE" id="PS50041">
    <property type="entry name" value="C_TYPE_LECTIN_2"/>
    <property type="match status" value="1"/>
</dbReference>
<keyword evidence="1" id="KW-1015">Disulfide bond</keyword>
<dbReference type="SMART" id="SM00209">
    <property type="entry name" value="TSP1"/>
    <property type="match status" value="1"/>
</dbReference>
<feature type="signal peptide" evidence="2">
    <location>
        <begin position="1"/>
        <end position="24"/>
    </location>
</feature>
<dbReference type="FunFam" id="2.20.100.10:FF:000001">
    <property type="entry name" value="semaphorin-5A isoform X1"/>
    <property type="match status" value="1"/>
</dbReference>
<evidence type="ECO:0000256" key="2">
    <source>
        <dbReference type="SAM" id="SignalP"/>
    </source>
</evidence>
<dbReference type="InterPro" id="IPR000884">
    <property type="entry name" value="TSP1_rpt"/>
</dbReference>
<reference evidence="4 5" key="1">
    <citation type="submission" date="2024-11" db="EMBL/GenBank/DDBJ databases">
        <title>Chromosome-level genome assembly of the freshwater bivalve Anodonta woodiana.</title>
        <authorList>
            <person name="Chen X."/>
        </authorList>
    </citation>
    <scope>NUCLEOTIDE SEQUENCE [LARGE SCALE GENOMIC DNA]</scope>
    <source>
        <strain evidence="4">MN2024</strain>
        <tissue evidence="4">Gills</tissue>
    </source>
</reference>
<evidence type="ECO:0000256" key="1">
    <source>
        <dbReference type="ARBA" id="ARBA00023157"/>
    </source>
</evidence>
<dbReference type="InterPro" id="IPR016186">
    <property type="entry name" value="C-type_lectin-like/link_sf"/>
</dbReference>
<proteinExistence type="predicted"/>
<protein>
    <recommendedName>
        <fullName evidence="3">C-type lectin domain-containing protein</fullName>
    </recommendedName>
</protein>
<dbReference type="Pfam" id="PF00090">
    <property type="entry name" value="TSP_1"/>
    <property type="match status" value="1"/>
</dbReference>
<dbReference type="Gene3D" id="2.20.100.10">
    <property type="entry name" value="Thrombospondin type-1 (TSP1) repeat"/>
    <property type="match status" value="1"/>
</dbReference>
<dbReference type="InterPro" id="IPR016187">
    <property type="entry name" value="CTDL_fold"/>
</dbReference>
<keyword evidence="2" id="KW-0732">Signal</keyword>
<dbReference type="AlphaFoldDB" id="A0ABD3WA30"/>